<comment type="caution">
    <text evidence="2">The sequence shown here is derived from an EMBL/GenBank/DDBJ whole genome shotgun (WGS) entry which is preliminary data.</text>
</comment>
<organism evidence="2 3">
    <name type="scientific">Inhella proteolytica</name>
    <dbReference type="NCBI Taxonomy" id="2795029"/>
    <lineage>
        <taxon>Bacteria</taxon>
        <taxon>Pseudomonadati</taxon>
        <taxon>Pseudomonadota</taxon>
        <taxon>Betaproteobacteria</taxon>
        <taxon>Burkholderiales</taxon>
        <taxon>Sphaerotilaceae</taxon>
        <taxon>Inhella</taxon>
    </lineage>
</organism>
<reference evidence="2" key="1">
    <citation type="submission" date="2020-12" db="EMBL/GenBank/DDBJ databases">
        <title>The genome sequence of Inhella sp. 1Y17.</title>
        <authorList>
            <person name="Liu Y."/>
        </authorList>
    </citation>
    <scope>NUCLEOTIDE SEQUENCE</scope>
    <source>
        <strain evidence="2">1Y17</strain>
    </source>
</reference>
<keyword evidence="1" id="KW-0732">Signal</keyword>
<protein>
    <submittedName>
        <fullName evidence="2">ABC transporter substrate-binding protein</fullName>
    </submittedName>
</protein>
<name>A0A931J4Y8_9BURK</name>
<sequence length="273" mass="29988">MNLLAPLATLMLGASLGAQAGCSRPLEVPVAPIGLMVTVDQGQIGGAFVELLQEVGRARGCQFLFEAVPRARQEMLFLARRADVMLPAQRTERRDPFGQHVALLQVRPTLVALRPLPAAVQNRASLLKDSNLRVVVLRGVDNGTAYLELLEQLRAQGRLVVEADTGGVVRALREGLADAALMNPVIVQGQLMQMPELRGLQSQLQAQPLQDLDWHPSGFYLSLERLPEADRQLLAQALGALPARQRLWQLLRERYRGSLLEAGYRPLPEPLTP</sequence>
<proteinExistence type="predicted"/>
<evidence type="ECO:0000313" key="2">
    <source>
        <dbReference type="EMBL" id="MBH9576412.1"/>
    </source>
</evidence>
<evidence type="ECO:0000256" key="1">
    <source>
        <dbReference type="SAM" id="SignalP"/>
    </source>
</evidence>
<gene>
    <name evidence="2" type="ORF">I7X39_05780</name>
</gene>
<dbReference type="AlphaFoldDB" id="A0A931J4Y8"/>
<dbReference type="RefSeq" id="WP_198110032.1">
    <property type="nucleotide sequence ID" value="NZ_JAEDAK010000003.1"/>
</dbReference>
<accession>A0A931J4Y8</accession>
<dbReference type="EMBL" id="JAEDAK010000003">
    <property type="protein sequence ID" value="MBH9576412.1"/>
    <property type="molecule type" value="Genomic_DNA"/>
</dbReference>
<keyword evidence="3" id="KW-1185">Reference proteome</keyword>
<feature type="signal peptide" evidence="1">
    <location>
        <begin position="1"/>
        <end position="20"/>
    </location>
</feature>
<dbReference type="SUPFAM" id="SSF53850">
    <property type="entry name" value="Periplasmic binding protein-like II"/>
    <property type="match status" value="1"/>
</dbReference>
<feature type="chain" id="PRO_5037825986" evidence="1">
    <location>
        <begin position="21"/>
        <end position="273"/>
    </location>
</feature>
<dbReference type="Proteomes" id="UP000613266">
    <property type="component" value="Unassembled WGS sequence"/>
</dbReference>
<evidence type="ECO:0000313" key="3">
    <source>
        <dbReference type="Proteomes" id="UP000613266"/>
    </source>
</evidence>
<dbReference type="Gene3D" id="3.40.190.10">
    <property type="entry name" value="Periplasmic binding protein-like II"/>
    <property type="match status" value="2"/>
</dbReference>